<evidence type="ECO:0000256" key="3">
    <source>
        <dbReference type="ARBA" id="ARBA00023027"/>
    </source>
</evidence>
<dbReference type="Proteomes" id="UP001595848">
    <property type="component" value="Unassembled WGS sequence"/>
</dbReference>
<name>A0ABV8NVX0_9BURK</name>
<dbReference type="PROSITE" id="PS00671">
    <property type="entry name" value="D_2_HYDROXYACID_DH_3"/>
    <property type="match status" value="1"/>
</dbReference>
<dbReference type="EC" id="1.1.1.-" evidence="7"/>
<evidence type="ECO:0000256" key="1">
    <source>
        <dbReference type="ARBA" id="ARBA00005854"/>
    </source>
</evidence>
<evidence type="ECO:0000256" key="4">
    <source>
        <dbReference type="RuleBase" id="RU003719"/>
    </source>
</evidence>
<keyword evidence="8" id="KW-1185">Reference proteome</keyword>
<evidence type="ECO:0000259" key="6">
    <source>
        <dbReference type="Pfam" id="PF02826"/>
    </source>
</evidence>
<reference evidence="8" key="1">
    <citation type="journal article" date="2019" name="Int. J. Syst. Evol. Microbiol.">
        <title>The Global Catalogue of Microorganisms (GCM) 10K type strain sequencing project: providing services to taxonomists for standard genome sequencing and annotation.</title>
        <authorList>
            <consortium name="The Broad Institute Genomics Platform"/>
            <consortium name="The Broad Institute Genome Sequencing Center for Infectious Disease"/>
            <person name="Wu L."/>
            <person name="Ma J."/>
        </authorList>
    </citation>
    <scope>NUCLEOTIDE SEQUENCE [LARGE SCALE GENOMIC DNA]</scope>
    <source>
        <strain evidence="8">LMG 24813</strain>
    </source>
</reference>
<gene>
    <name evidence="7" type="ORF">ACFOY1_09025</name>
</gene>
<proteinExistence type="inferred from homology"/>
<protein>
    <submittedName>
        <fullName evidence="7">Hydroxyacid dehydrogenase</fullName>
        <ecNumber evidence="7">1.1.1.-</ecNumber>
    </submittedName>
</protein>
<dbReference type="Pfam" id="PF02826">
    <property type="entry name" value="2-Hacid_dh_C"/>
    <property type="match status" value="1"/>
</dbReference>
<comment type="caution">
    <text evidence="7">The sequence shown here is derived from an EMBL/GenBank/DDBJ whole genome shotgun (WGS) entry which is preliminary data.</text>
</comment>
<evidence type="ECO:0000256" key="2">
    <source>
        <dbReference type="ARBA" id="ARBA00023002"/>
    </source>
</evidence>
<dbReference type="InterPro" id="IPR029753">
    <property type="entry name" value="D-isomer_DH_CS"/>
</dbReference>
<dbReference type="PANTHER" id="PTHR42789">
    <property type="entry name" value="D-ISOMER SPECIFIC 2-HYDROXYACID DEHYDROGENASE FAMILY PROTEIN (AFU_ORTHOLOGUE AFUA_6G10090)"/>
    <property type="match status" value="1"/>
</dbReference>
<evidence type="ECO:0000259" key="5">
    <source>
        <dbReference type="Pfam" id="PF00389"/>
    </source>
</evidence>
<keyword evidence="3" id="KW-0520">NAD</keyword>
<evidence type="ECO:0000313" key="8">
    <source>
        <dbReference type="Proteomes" id="UP001595848"/>
    </source>
</evidence>
<dbReference type="EMBL" id="JBHSBV010000003">
    <property type="protein sequence ID" value="MFC4201095.1"/>
    <property type="molecule type" value="Genomic_DNA"/>
</dbReference>
<sequence length="333" mass="34666">MPHTVFVTAPTLSTAGLDLLAQAGCRSLFLPAGGTPDDVERLLASEPVDAVISRTVALTAAAIRGCPTLKIVVKHGAGVNNIDVQACSERGIPVCATPGANARSVAEMTVGLMLCAARSLCRMDAGIKAGGWPRLQDGLELHGRTLGLVGYGQIGRKVARICSAMGMRVVVCDPQLRATDLEPGVELATDLQHLLPQAQVLSLHAPLTAHTRGLIGAGQLALLPEDAILVNTARGELVDEPALIEALQQGKLRAAGLDTTAGEPIAPDSPLLRMDNVVLTPHVGGSTQAALQAMAGGAVAQALDFLDHGRLQRASTINYDRLNLATQRELNVQ</sequence>
<feature type="domain" description="D-isomer specific 2-hydroxyacid dehydrogenase NAD-binding" evidence="6">
    <location>
        <begin position="110"/>
        <end position="284"/>
    </location>
</feature>
<dbReference type="GO" id="GO:0016491">
    <property type="term" value="F:oxidoreductase activity"/>
    <property type="evidence" value="ECO:0007669"/>
    <property type="project" value="UniProtKB-KW"/>
</dbReference>
<keyword evidence="2 4" id="KW-0560">Oxidoreductase</keyword>
<organism evidence="7 8">
    <name type="scientific">Candidimonas humi</name>
    <dbReference type="NCBI Taxonomy" id="683355"/>
    <lineage>
        <taxon>Bacteria</taxon>
        <taxon>Pseudomonadati</taxon>
        <taxon>Pseudomonadota</taxon>
        <taxon>Betaproteobacteria</taxon>
        <taxon>Burkholderiales</taxon>
        <taxon>Alcaligenaceae</taxon>
        <taxon>Candidimonas</taxon>
    </lineage>
</organism>
<dbReference type="Pfam" id="PF00389">
    <property type="entry name" value="2-Hacid_dh"/>
    <property type="match status" value="1"/>
</dbReference>
<dbReference type="InterPro" id="IPR006140">
    <property type="entry name" value="D-isomer_DH_NAD-bd"/>
</dbReference>
<dbReference type="PANTHER" id="PTHR42789:SF1">
    <property type="entry name" value="D-ISOMER SPECIFIC 2-HYDROXYACID DEHYDROGENASE FAMILY PROTEIN (AFU_ORTHOLOGUE AFUA_6G10090)"/>
    <property type="match status" value="1"/>
</dbReference>
<dbReference type="InterPro" id="IPR050857">
    <property type="entry name" value="D-2-hydroxyacid_DH"/>
</dbReference>
<dbReference type="CDD" id="cd12173">
    <property type="entry name" value="PGDH_4"/>
    <property type="match status" value="1"/>
</dbReference>
<dbReference type="PROSITE" id="PS00670">
    <property type="entry name" value="D_2_HYDROXYACID_DH_2"/>
    <property type="match status" value="1"/>
</dbReference>
<accession>A0ABV8NVX0</accession>
<dbReference type="RefSeq" id="WP_217963564.1">
    <property type="nucleotide sequence ID" value="NZ_JAHTBN010000002.1"/>
</dbReference>
<dbReference type="InterPro" id="IPR006139">
    <property type="entry name" value="D-isomer_2_OHA_DH_cat_dom"/>
</dbReference>
<evidence type="ECO:0000313" key="7">
    <source>
        <dbReference type="EMBL" id="MFC4201095.1"/>
    </source>
</evidence>
<feature type="domain" description="D-isomer specific 2-hydroxyacid dehydrogenase catalytic" evidence="5">
    <location>
        <begin position="44"/>
        <end position="313"/>
    </location>
</feature>
<comment type="similarity">
    <text evidence="1 4">Belongs to the D-isomer specific 2-hydroxyacid dehydrogenase family.</text>
</comment>